<keyword evidence="2" id="KW-0732">Signal</keyword>
<proteinExistence type="predicted"/>
<evidence type="ECO:0000313" key="3">
    <source>
        <dbReference type="EMBL" id="SHE28117.1"/>
    </source>
</evidence>
<feature type="transmembrane region" description="Helical" evidence="1">
    <location>
        <begin position="94"/>
        <end position="112"/>
    </location>
</feature>
<evidence type="ECO:0008006" key="5">
    <source>
        <dbReference type="Google" id="ProtNLM"/>
    </source>
</evidence>
<keyword evidence="1" id="KW-0812">Transmembrane</keyword>
<feature type="chain" id="PRO_5013222854" description="DUF423 domain-containing protein" evidence="2">
    <location>
        <begin position="28"/>
        <end position="117"/>
    </location>
</feature>
<name>A0A1M4S7V5_9GAMM</name>
<dbReference type="STRING" id="213588.SAMN02745204_00111"/>
<reference evidence="4" key="1">
    <citation type="submission" date="2016-11" db="EMBL/GenBank/DDBJ databases">
        <authorList>
            <person name="Varghese N."/>
            <person name="Submissions S."/>
        </authorList>
    </citation>
    <scope>NUCLEOTIDE SEQUENCE [LARGE SCALE GENOMIC DNA]</scope>
    <source>
        <strain evidence="4">DSM 14834</strain>
    </source>
</reference>
<feature type="transmembrane region" description="Helical" evidence="1">
    <location>
        <begin position="40"/>
        <end position="59"/>
    </location>
</feature>
<dbReference type="EMBL" id="FQUK01000001">
    <property type="protein sequence ID" value="SHE28117.1"/>
    <property type="molecule type" value="Genomic_DNA"/>
</dbReference>
<evidence type="ECO:0000313" key="4">
    <source>
        <dbReference type="Proteomes" id="UP000242857"/>
    </source>
</evidence>
<evidence type="ECO:0000256" key="1">
    <source>
        <dbReference type="SAM" id="Phobius"/>
    </source>
</evidence>
<dbReference type="Proteomes" id="UP000242857">
    <property type="component" value="Unassembled WGS sequence"/>
</dbReference>
<sequence>MRVRWRRVLAAAGSLLAALAVAVSAYAMHAAHPAARERLLLAAAFAVVHGVALSSLAPWEPRLLGLWALTMLLAGVLLFAGSLTAAALLGAPTVLAPVGGSLLILGWLLHGADRLRD</sequence>
<dbReference type="Pfam" id="PF04241">
    <property type="entry name" value="DUF423"/>
    <property type="match status" value="1"/>
</dbReference>
<dbReference type="InterPro" id="IPR006696">
    <property type="entry name" value="DUF423"/>
</dbReference>
<evidence type="ECO:0000256" key="2">
    <source>
        <dbReference type="SAM" id="SignalP"/>
    </source>
</evidence>
<protein>
    <recommendedName>
        <fullName evidence="5">DUF423 domain-containing protein</fullName>
    </recommendedName>
</protein>
<organism evidence="3 4">
    <name type="scientific">Thermomonas hydrothermalis</name>
    <dbReference type="NCBI Taxonomy" id="213588"/>
    <lineage>
        <taxon>Bacteria</taxon>
        <taxon>Pseudomonadati</taxon>
        <taxon>Pseudomonadota</taxon>
        <taxon>Gammaproteobacteria</taxon>
        <taxon>Lysobacterales</taxon>
        <taxon>Lysobacteraceae</taxon>
        <taxon>Thermomonas</taxon>
    </lineage>
</organism>
<accession>A0A1M4S7V5</accession>
<feature type="transmembrane region" description="Helical" evidence="1">
    <location>
        <begin position="66"/>
        <end position="88"/>
    </location>
</feature>
<gene>
    <name evidence="3" type="ORF">SAMN02745204_00111</name>
</gene>
<keyword evidence="1" id="KW-1133">Transmembrane helix</keyword>
<feature type="signal peptide" evidence="2">
    <location>
        <begin position="1"/>
        <end position="27"/>
    </location>
</feature>
<dbReference type="AlphaFoldDB" id="A0A1M4S7V5"/>
<keyword evidence="4" id="KW-1185">Reference proteome</keyword>
<keyword evidence="1" id="KW-0472">Membrane</keyword>